<dbReference type="PANTHER" id="PTHR42756:SF1">
    <property type="entry name" value="TRANSCRIPTIONAL REPRESSOR OF EMRAB OPERON"/>
    <property type="match status" value="1"/>
</dbReference>
<accession>A0A9D1K709</accession>
<reference evidence="5" key="2">
    <citation type="journal article" date="2021" name="PeerJ">
        <title>Extensive microbial diversity within the chicken gut microbiome revealed by metagenomics and culture.</title>
        <authorList>
            <person name="Gilroy R."/>
            <person name="Ravi A."/>
            <person name="Getino M."/>
            <person name="Pursley I."/>
            <person name="Horton D.L."/>
            <person name="Alikhan N.F."/>
            <person name="Baker D."/>
            <person name="Gharbi K."/>
            <person name="Hall N."/>
            <person name="Watson M."/>
            <person name="Adriaenssens E.M."/>
            <person name="Foster-Nyarko E."/>
            <person name="Jarju S."/>
            <person name="Secka A."/>
            <person name="Antonio M."/>
            <person name="Oren A."/>
            <person name="Chaudhuri R.R."/>
            <person name="La Ragione R."/>
            <person name="Hildebrand F."/>
            <person name="Pallen M.J."/>
        </authorList>
    </citation>
    <scope>NUCLEOTIDE SEQUENCE</scope>
    <source>
        <strain evidence="5">ChiHecec3B27-6122</strain>
    </source>
</reference>
<dbReference type="SMART" id="SM00347">
    <property type="entry name" value="HTH_MARR"/>
    <property type="match status" value="1"/>
</dbReference>
<dbReference type="InterPro" id="IPR036390">
    <property type="entry name" value="WH_DNA-bd_sf"/>
</dbReference>
<dbReference type="Gene3D" id="1.10.10.10">
    <property type="entry name" value="Winged helix-like DNA-binding domain superfamily/Winged helix DNA-binding domain"/>
    <property type="match status" value="1"/>
</dbReference>
<dbReference type="GO" id="GO:0003700">
    <property type="term" value="F:DNA-binding transcription factor activity"/>
    <property type="evidence" value="ECO:0007669"/>
    <property type="project" value="InterPro"/>
</dbReference>
<name>A0A9D1K709_9FIRM</name>
<reference evidence="5" key="1">
    <citation type="submission" date="2020-10" db="EMBL/GenBank/DDBJ databases">
        <authorList>
            <person name="Gilroy R."/>
        </authorList>
    </citation>
    <scope>NUCLEOTIDE SEQUENCE</scope>
    <source>
        <strain evidence="5">ChiHecec3B27-6122</strain>
    </source>
</reference>
<dbReference type="GO" id="GO:0003677">
    <property type="term" value="F:DNA binding"/>
    <property type="evidence" value="ECO:0007669"/>
    <property type="project" value="UniProtKB-KW"/>
</dbReference>
<protein>
    <submittedName>
        <fullName evidence="5">Winged helix-turn-helix transcriptional regulator</fullName>
    </submittedName>
</protein>
<organism evidence="5 6">
    <name type="scientific">Candidatus Scatomorpha pullistercoris</name>
    <dbReference type="NCBI Taxonomy" id="2840929"/>
    <lineage>
        <taxon>Bacteria</taxon>
        <taxon>Bacillati</taxon>
        <taxon>Bacillota</taxon>
        <taxon>Clostridia</taxon>
        <taxon>Eubacteriales</taxon>
        <taxon>Candidatus Scatomorpha</taxon>
    </lineage>
</organism>
<dbReference type="EMBL" id="DVJS01000001">
    <property type="protein sequence ID" value="HIS96343.1"/>
    <property type="molecule type" value="Genomic_DNA"/>
</dbReference>
<evidence type="ECO:0000259" key="4">
    <source>
        <dbReference type="PROSITE" id="PS50995"/>
    </source>
</evidence>
<dbReference type="PRINTS" id="PR00598">
    <property type="entry name" value="HTHMARR"/>
</dbReference>
<dbReference type="InterPro" id="IPR036388">
    <property type="entry name" value="WH-like_DNA-bd_sf"/>
</dbReference>
<comment type="caution">
    <text evidence="5">The sequence shown here is derived from an EMBL/GenBank/DDBJ whole genome shotgun (WGS) entry which is preliminary data.</text>
</comment>
<dbReference type="PANTHER" id="PTHR42756">
    <property type="entry name" value="TRANSCRIPTIONAL REGULATOR, MARR"/>
    <property type="match status" value="1"/>
</dbReference>
<dbReference type="Pfam" id="PF12802">
    <property type="entry name" value="MarR_2"/>
    <property type="match status" value="1"/>
</dbReference>
<keyword evidence="2" id="KW-0238">DNA-binding</keyword>
<proteinExistence type="predicted"/>
<keyword evidence="1" id="KW-0805">Transcription regulation</keyword>
<gene>
    <name evidence="5" type="ORF">IAD42_00030</name>
</gene>
<dbReference type="AlphaFoldDB" id="A0A9D1K709"/>
<evidence type="ECO:0000256" key="3">
    <source>
        <dbReference type="ARBA" id="ARBA00023163"/>
    </source>
</evidence>
<evidence type="ECO:0000313" key="6">
    <source>
        <dbReference type="Proteomes" id="UP000886876"/>
    </source>
</evidence>
<dbReference type="PROSITE" id="PS50995">
    <property type="entry name" value="HTH_MARR_2"/>
    <property type="match status" value="1"/>
</dbReference>
<dbReference type="InterPro" id="IPR011991">
    <property type="entry name" value="ArsR-like_HTH"/>
</dbReference>
<evidence type="ECO:0000313" key="5">
    <source>
        <dbReference type="EMBL" id="HIS96343.1"/>
    </source>
</evidence>
<dbReference type="SUPFAM" id="SSF46785">
    <property type="entry name" value="Winged helix' DNA-binding domain"/>
    <property type="match status" value="1"/>
</dbReference>
<dbReference type="InterPro" id="IPR000835">
    <property type="entry name" value="HTH_MarR-typ"/>
</dbReference>
<evidence type="ECO:0000256" key="1">
    <source>
        <dbReference type="ARBA" id="ARBA00023015"/>
    </source>
</evidence>
<evidence type="ECO:0000256" key="2">
    <source>
        <dbReference type="ARBA" id="ARBA00023125"/>
    </source>
</evidence>
<feature type="domain" description="HTH marR-type" evidence="4">
    <location>
        <begin position="1"/>
        <end position="137"/>
    </location>
</feature>
<sequence length="150" mass="17266">MEKSIAEEIRKFNRFYMSTISVFDSHSVHPELSSMECRILYEIEEGKDITAKEIADIMHLDRGYLSRTLTRLEKLGCIVRDESGIDRRCKHLRLTDKGRADLELSIENANDNTQYQFGYLSKDQLKQVVGAMQFIQSVVLSNKCNPADQS</sequence>
<dbReference type="CDD" id="cd00090">
    <property type="entry name" value="HTH_ARSR"/>
    <property type="match status" value="1"/>
</dbReference>
<keyword evidence="3" id="KW-0804">Transcription</keyword>
<dbReference type="Proteomes" id="UP000886876">
    <property type="component" value="Unassembled WGS sequence"/>
</dbReference>